<dbReference type="FunFam" id="1.10.287.1480:FF:000001">
    <property type="entry name" value="30S ribosomal protein S14"/>
    <property type="match status" value="1"/>
</dbReference>
<keyword evidence="6" id="KW-1185">Reference proteome</keyword>
<accession>A0A7I8VDZ5</accession>
<evidence type="ECO:0000313" key="5">
    <source>
        <dbReference type="EMBL" id="CAD5114180.1"/>
    </source>
</evidence>
<dbReference type="GO" id="GO:0005763">
    <property type="term" value="C:mitochondrial small ribosomal subunit"/>
    <property type="evidence" value="ECO:0007669"/>
    <property type="project" value="TreeGrafter"/>
</dbReference>
<dbReference type="Pfam" id="PF00253">
    <property type="entry name" value="Ribosomal_S14"/>
    <property type="match status" value="1"/>
</dbReference>
<dbReference type="InterPro" id="IPR001209">
    <property type="entry name" value="Ribosomal_uS14"/>
</dbReference>
<reference evidence="5 6" key="1">
    <citation type="submission" date="2020-08" db="EMBL/GenBank/DDBJ databases">
        <authorList>
            <person name="Hejnol A."/>
        </authorList>
    </citation>
    <scope>NUCLEOTIDE SEQUENCE [LARGE SCALE GENOMIC DNA]</scope>
</reference>
<dbReference type="Proteomes" id="UP000549394">
    <property type="component" value="Unassembled WGS sequence"/>
</dbReference>
<proteinExistence type="inferred from homology"/>
<comment type="similarity">
    <text evidence="1">Belongs to the universal ribosomal protein uS14 family.</text>
</comment>
<keyword evidence="3" id="KW-0687">Ribonucleoprotein</keyword>
<dbReference type="PANTHER" id="PTHR19836">
    <property type="entry name" value="30S RIBOSOMAL PROTEIN S14"/>
    <property type="match status" value="1"/>
</dbReference>
<sequence>MRFRYVDWLMLRDVKRRKLTAEYAQERMRYKALINNNILPEDLRESADMDMRKLPRDSLRWRIVDRCVITSRARGNVPRWRMSRFIFRHNADYNKLSGVTKAKW</sequence>
<gene>
    <name evidence="5" type="ORF">DGYR_LOCUS3055</name>
</gene>
<protein>
    <recommendedName>
        <fullName evidence="4">28S ribosomal protein S14, mitochondrial</fullName>
    </recommendedName>
</protein>
<comment type="caution">
    <text evidence="5">The sequence shown here is derived from an EMBL/GenBank/DDBJ whole genome shotgun (WGS) entry which is preliminary data.</text>
</comment>
<evidence type="ECO:0000256" key="3">
    <source>
        <dbReference type="ARBA" id="ARBA00023274"/>
    </source>
</evidence>
<dbReference type="AlphaFoldDB" id="A0A7I8VDZ5"/>
<evidence type="ECO:0000256" key="2">
    <source>
        <dbReference type="ARBA" id="ARBA00022980"/>
    </source>
</evidence>
<name>A0A7I8VDZ5_9ANNE</name>
<evidence type="ECO:0000256" key="4">
    <source>
        <dbReference type="ARBA" id="ARBA00083755"/>
    </source>
</evidence>
<dbReference type="OrthoDB" id="413436at2759"/>
<dbReference type="Gene3D" id="1.10.287.1480">
    <property type="match status" value="1"/>
</dbReference>
<evidence type="ECO:0000313" key="6">
    <source>
        <dbReference type="Proteomes" id="UP000549394"/>
    </source>
</evidence>
<evidence type="ECO:0000256" key="1">
    <source>
        <dbReference type="ARBA" id="ARBA00009083"/>
    </source>
</evidence>
<dbReference type="SUPFAM" id="SSF57716">
    <property type="entry name" value="Glucocorticoid receptor-like (DNA-binding domain)"/>
    <property type="match status" value="1"/>
</dbReference>
<dbReference type="GO" id="GO:0006412">
    <property type="term" value="P:translation"/>
    <property type="evidence" value="ECO:0007669"/>
    <property type="project" value="InterPro"/>
</dbReference>
<organism evidence="5 6">
    <name type="scientific">Dimorphilus gyrociliatus</name>
    <dbReference type="NCBI Taxonomy" id="2664684"/>
    <lineage>
        <taxon>Eukaryota</taxon>
        <taxon>Metazoa</taxon>
        <taxon>Spiralia</taxon>
        <taxon>Lophotrochozoa</taxon>
        <taxon>Annelida</taxon>
        <taxon>Polychaeta</taxon>
        <taxon>Polychaeta incertae sedis</taxon>
        <taxon>Dinophilidae</taxon>
        <taxon>Dimorphilus</taxon>
    </lineage>
</organism>
<dbReference type="GO" id="GO:0003735">
    <property type="term" value="F:structural constituent of ribosome"/>
    <property type="evidence" value="ECO:0007669"/>
    <property type="project" value="InterPro"/>
</dbReference>
<dbReference type="PANTHER" id="PTHR19836:SF19">
    <property type="entry name" value="SMALL RIBOSOMAL SUBUNIT PROTEIN US14M"/>
    <property type="match status" value="1"/>
</dbReference>
<keyword evidence="2" id="KW-0689">Ribosomal protein</keyword>
<dbReference type="EMBL" id="CAJFCJ010000005">
    <property type="protein sequence ID" value="CAD5114180.1"/>
    <property type="molecule type" value="Genomic_DNA"/>
</dbReference>